<dbReference type="AlphaFoldDB" id="K9VIP6"/>
<dbReference type="KEGG" id="oni:Osc7112_3460"/>
<gene>
    <name evidence="1" type="ORF">Osc7112_3460</name>
</gene>
<protein>
    <submittedName>
        <fullName evidence="1">Uncharacterized protein</fullName>
    </submittedName>
</protein>
<dbReference type="Proteomes" id="UP000010478">
    <property type="component" value="Chromosome"/>
</dbReference>
<sequence length="41" mass="4704">MLHHSQIAFCEQAFRPVKRENLSFVEQAEKPVADNSAISQF</sequence>
<name>K9VIP6_9CYAN</name>
<proteinExistence type="predicted"/>
<evidence type="ECO:0000313" key="2">
    <source>
        <dbReference type="Proteomes" id="UP000010478"/>
    </source>
</evidence>
<keyword evidence="2" id="KW-1185">Reference proteome</keyword>
<reference evidence="1 2" key="1">
    <citation type="submission" date="2012-05" db="EMBL/GenBank/DDBJ databases">
        <title>Finished chromosome of genome of Oscillatoria sp. PCC 7112.</title>
        <authorList>
            <consortium name="US DOE Joint Genome Institute"/>
            <person name="Gugger M."/>
            <person name="Coursin T."/>
            <person name="Rippka R."/>
            <person name="Tandeau De Marsac N."/>
            <person name="Huntemann M."/>
            <person name="Wei C.-L."/>
            <person name="Han J."/>
            <person name="Detter J.C."/>
            <person name="Han C."/>
            <person name="Tapia R."/>
            <person name="Davenport K."/>
            <person name="Daligault H."/>
            <person name="Erkkila T."/>
            <person name="Gu W."/>
            <person name="Munk A.C.C."/>
            <person name="Teshima H."/>
            <person name="Xu Y."/>
            <person name="Chain P."/>
            <person name="Chen A."/>
            <person name="Krypides N."/>
            <person name="Mavromatis K."/>
            <person name="Markowitz V."/>
            <person name="Szeto E."/>
            <person name="Ivanova N."/>
            <person name="Mikhailova N."/>
            <person name="Ovchinnikova G."/>
            <person name="Pagani I."/>
            <person name="Pati A."/>
            <person name="Goodwin L."/>
            <person name="Peters L."/>
            <person name="Pitluck S."/>
            <person name="Woyke T."/>
            <person name="Kerfeld C."/>
        </authorList>
    </citation>
    <scope>NUCLEOTIDE SEQUENCE [LARGE SCALE GENOMIC DNA]</scope>
    <source>
        <strain evidence="1 2">PCC 7112</strain>
    </source>
</reference>
<evidence type="ECO:0000313" key="1">
    <source>
        <dbReference type="EMBL" id="AFZ07831.1"/>
    </source>
</evidence>
<accession>K9VIP6</accession>
<dbReference type="HOGENOM" id="CLU_3273749_0_0_3"/>
<dbReference type="STRING" id="179408.Osc7112_3460"/>
<organism evidence="1 2">
    <name type="scientific">Phormidium nigroviride PCC 7112</name>
    <dbReference type="NCBI Taxonomy" id="179408"/>
    <lineage>
        <taxon>Bacteria</taxon>
        <taxon>Bacillati</taxon>
        <taxon>Cyanobacteriota</taxon>
        <taxon>Cyanophyceae</taxon>
        <taxon>Oscillatoriophycideae</taxon>
        <taxon>Oscillatoriales</taxon>
        <taxon>Oscillatoriaceae</taxon>
        <taxon>Phormidium</taxon>
    </lineage>
</organism>
<dbReference type="EMBL" id="CP003614">
    <property type="protein sequence ID" value="AFZ07831.1"/>
    <property type="molecule type" value="Genomic_DNA"/>
</dbReference>